<dbReference type="EMBL" id="JACJQH010000056">
    <property type="protein sequence ID" value="MBD2199263.1"/>
    <property type="molecule type" value="Genomic_DNA"/>
</dbReference>
<comment type="caution">
    <text evidence="1">The sequence shown here is derived from an EMBL/GenBank/DDBJ whole genome shotgun (WGS) entry which is preliminary data.</text>
</comment>
<keyword evidence="2" id="KW-1185">Reference proteome</keyword>
<dbReference type="InterPro" id="IPR054213">
    <property type="entry name" value="DUF6920"/>
</dbReference>
<accession>A0ABR8AH45</accession>
<proteinExistence type="predicted"/>
<protein>
    <submittedName>
        <fullName evidence="1">Uncharacterized protein</fullName>
    </submittedName>
</protein>
<reference evidence="1 2" key="1">
    <citation type="journal article" date="2020" name="ISME J.">
        <title>Comparative genomics reveals insights into cyanobacterial evolution and habitat adaptation.</title>
        <authorList>
            <person name="Chen M.Y."/>
            <person name="Teng W.K."/>
            <person name="Zhao L."/>
            <person name="Hu C.X."/>
            <person name="Zhou Y.K."/>
            <person name="Han B.P."/>
            <person name="Song L.R."/>
            <person name="Shu W.S."/>
        </authorList>
    </citation>
    <scope>NUCLEOTIDE SEQUENCE [LARGE SCALE GENOMIC DNA]</scope>
    <source>
        <strain evidence="1 2">FACHB-288</strain>
    </source>
</reference>
<evidence type="ECO:0000313" key="1">
    <source>
        <dbReference type="EMBL" id="MBD2199263.1"/>
    </source>
</evidence>
<dbReference type="Pfam" id="PF21900">
    <property type="entry name" value="DUF6920"/>
    <property type="match status" value="1"/>
</dbReference>
<evidence type="ECO:0000313" key="2">
    <source>
        <dbReference type="Proteomes" id="UP000658514"/>
    </source>
</evidence>
<gene>
    <name evidence="1" type="ORF">H6G24_27900</name>
</gene>
<dbReference type="Proteomes" id="UP000658514">
    <property type="component" value="Unassembled WGS sequence"/>
</dbReference>
<organism evidence="1 2">
    <name type="scientific">Calothrix parietina FACHB-288</name>
    <dbReference type="NCBI Taxonomy" id="2692896"/>
    <lineage>
        <taxon>Bacteria</taxon>
        <taxon>Bacillati</taxon>
        <taxon>Cyanobacteriota</taxon>
        <taxon>Cyanophyceae</taxon>
        <taxon>Nostocales</taxon>
        <taxon>Calotrichaceae</taxon>
        <taxon>Calothrix</taxon>
    </lineage>
</organism>
<sequence length="276" mass="31025">MFHLIAVSLLAILSICIFIAIAIRIKADREIEQIWRSLLVISSENRFTADMVANLPAPVQRYFLHAIAPGTLLATAVSLKMSGIFRMAQDKPWIPMQATEIIALLQGFVWKPIIGRGLFTFAGADYYANQSGRMRFFLWGLIPIVNAHNADINRSSIGRFVAELIWLPSALLPQNGVTWQAIDDNTIQANLKMDGEPITLTMTIDAAGKLLKLSLLRWGEYTENGDFDYIPFGGEIAAEKTFGGWTIPYQMSVGWWFDTNRYSEFFCATIEQAEFC</sequence>
<name>A0ABR8AH45_9CYAN</name>